<dbReference type="PROSITE" id="PS51257">
    <property type="entry name" value="PROKAR_LIPOPROTEIN"/>
    <property type="match status" value="1"/>
</dbReference>
<keyword evidence="2" id="KW-1185">Reference proteome</keyword>
<reference evidence="1" key="1">
    <citation type="submission" date="2020-09" db="EMBL/GenBank/DDBJ databases">
        <authorList>
            <person name="Kim M.K."/>
        </authorList>
    </citation>
    <scope>NUCLEOTIDE SEQUENCE</scope>
    <source>
        <strain evidence="1">BT664</strain>
    </source>
</reference>
<evidence type="ECO:0000313" key="2">
    <source>
        <dbReference type="Proteomes" id="UP000612233"/>
    </source>
</evidence>
<dbReference type="PANTHER" id="PTHR43546:SF8">
    <property type="entry name" value="METALLO-BETA-LACTAMASE DOMAIN-CONTAINING PROTEIN"/>
    <property type="match status" value="1"/>
</dbReference>
<dbReference type="AlphaFoldDB" id="A0A927BEI9"/>
<proteinExistence type="predicted"/>
<sequence length="306" mass="32469">MQLRKPSIVSSTAPSLLVLGIVAVLTGCSPTLKMTQTGNRQLPLSVAIPAKHTAEITITRVVHASVLIEYGGQALLTDPWFTETKEYPPSEKLGLALNALPALTAITSTMDHYDHFDLEGIKNSALTKVPLVIPSGTKQHAKALAAGLSDVRAVNEGETVTIGVFKITAVKARDNTKPTAFDYETAWKIEAGDWKILVVGHRISTSLARAAGPVDIALLPVNDLRIKPVFKQLSLSPAEAAEVARAAGAPLAIPDHYMYRSSWLWETFVVSHHGTAQAFSEAFRAAGGNGVVLPAGGQLVITGSAK</sequence>
<dbReference type="EMBL" id="JACXAD010000019">
    <property type="protein sequence ID" value="MBD2769401.1"/>
    <property type="molecule type" value="Genomic_DNA"/>
</dbReference>
<dbReference type="InterPro" id="IPR036866">
    <property type="entry name" value="RibonucZ/Hydroxyglut_hydro"/>
</dbReference>
<dbReference type="Proteomes" id="UP000612233">
    <property type="component" value="Unassembled WGS sequence"/>
</dbReference>
<dbReference type="Pfam" id="PF13483">
    <property type="entry name" value="Lactamase_B_3"/>
    <property type="match status" value="1"/>
</dbReference>
<evidence type="ECO:0000313" key="1">
    <source>
        <dbReference type="EMBL" id="MBD2769401.1"/>
    </source>
</evidence>
<gene>
    <name evidence="1" type="ORF">IC235_16045</name>
</gene>
<dbReference type="RefSeq" id="WP_191006211.1">
    <property type="nucleotide sequence ID" value="NZ_JACXAD010000019.1"/>
</dbReference>
<comment type="caution">
    <text evidence="1">The sequence shown here is derived from an EMBL/GenBank/DDBJ whole genome shotgun (WGS) entry which is preliminary data.</text>
</comment>
<name>A0A927BEI9_9BACT</name>
<dbReference type="SUPFAM" id="SSF56281">
    <property type="entry name" value="Metallo-hydrolase/oxidoreductase"/>
    <property type="match status" value="1"/>
</dbReference>
<organism evidence="1 2">
    <name type="scientific">Hymenobacter montanus</name>
    <dbReference type="NCBI Taxonomy" id="2771359"/>
    <lineage>
        <taxon>Bacteria</taxon>
        <taxon>Pseudomonadati</taxon>
        <taxon>Bacteroidota</taxon>
        <taxon>Cytophagia</taxon>
        <taxon>Cytophagales</taxon>
        <taxon>Hymenobacteraceae</taxon>
        <taxon>Hymenobacter</taxon>
    </lineage>
</organism>
<dbReference type="Gene3D" id="3.60.15.10">
    <property type="entry name" value="Ribonuclease Z/Hydroxyacylglutathione hydrolase-like"/>
    <property type="match status" value="1"/>
</dbReference>
<dbReference type="InterPro" id="IPR050114">
    <property type="entry name" value="UPF0173_UPF0282_UlaG_hydrolase"/>
</dbReference>
<dbReference type="PANTHER" id="PTHR43546">
    <property type="entry name" value="UPF0173 METAL-DEPENDENT HYDROLASE MJ1163-RELATED"/>
    <property type="match status" value="1"/>
</dbReference>
<accession>A0A927BEI9</accession>
<protein>
    <submittedName>
        <fullName evidence="1">MBL fold metallo-hydrolase</fullName>
    </submittedName>
</protein>